<accession>A0A1Q2HTX0</accession>
<dbReference type="PROSITE" id="PS51257">
    <property type="entry name" value="PROKAR_LIPOPROTEIN"/>
    <property type="match status" value="1"/>
</dbReference>
<organism evidence="2 3">
    <name type="scientific">Corynebacterium glaucum</name>
    <dbReference type="NCBI Taxonomy" id="187491"/>
    <lineage>
        <taxon>Bacteria</taxon>
        <taxon>Bacillati</taxon>
        <taxon>Actinomycetota</taxon>
        <taxon>Actinomycetes</taxon>
        <taxon>Mycobacteriales</taxon>
        <taxon>Corynebacteriaceae</taxon>
        <taxon>Corynebacterium</taxon>
    </lineage>
</organism>
<dbReference type="EMBL" id="CP019688">
    <property type="protein sequence ID" value="AQQ14288.1"/>
    <property type="molecule type" value="Genomic_DNA"/>
</dbReference>
<feature type="transmembrane region" description="Helical" evidence="1">
    <location>
        <begin position="356"/>
        <end position="376"/>
    </location>
</feature>
<name>A0A1Q2HTX0_9CORY</name>
<feature type="transmembrane region" description="Helical" evidence="1">
    <location>
        <begin position="382"/>
        <end position="400"/>
    </location>
</feature>
<feature type="transmembrane region" description="Helical" evidence="1">
    <location>
        <begin position="407"/>
        <end position="429"/>
    </location>
</feature>
<feature type="transmembrane region" description="Helical" evidence="1">
    <location>
        <begin position="449"/>
        <end position="473"/>
    </location>
</feature>
<keyword evidence="3" id="KW-1185">Reference proteome</keyword>
<feature type="transmembrane region" description="Helical" evidence="1">
    <location>
        <begin position="283"/>
        <end position="304"/>
    </location>
</feature>
<dbReference type="OrthoDB" id="4427624at2"/>
<evidence type="ECO:0000256" key="1">
    <source>
        <dbReference type="SAM" id="Phobius"/>
    </source>
</evidence>
<feature type="transmembrane region" description="Helical" evidence="1">
    <location>
        <begin position="132"/>
        <end position="151"/>
    </location>
</feature>
<dbReference type="Proteomes" id="UP000217209">
    <property type="component" value="Chromosome"/>
</dbReference>
<evidence type="ECO:0000313" key="3">
    <source>
        <dbReference type="Proteomes" id="UP000217209"/>
    </source>
</evidence>
<feature type="transmembrane region" description="Helical" evidence="1">
    <location>
        <begin position="20"/>
        <end position="40"/>
    </location>
</feature>
<feature type="transmembrane region" description="Helical" evidence="1">
    <location>
        <begin position="316"/>
        <end position="335"/>
    </location>
</feature>
<keyword evidence="1" id="KW-1133">Transmembrane helix</keyword>
<dbReference type="KEGG" id="cgv:CGLAU_01485"/>
<sequence>MTDTKQYVRAEWIRARGSTLWWLAFAGLLLGCVFTVFGMGFQVETASDLMNWHGLLITGMAAPLAALFAGSAEARERTARSGGTAWRPVSARATRAVRLLIVWAALAVFYLLVFGVTWVVALLLGYEGSSQVALAGLFAWVGALGAAGLAAGVSRRIGVLPTIGIAAVCNLGLGFFVDRDWWWFNPAAWPLRLVLPAMGKQFNLLPLEPGSPMYGESPLPALGLCLLLAAAGFACAVLMEPRTVRLRRKPETHQVSAPKATGPAVARPTHVGFGAALRGIHRAALTPALVAALALTVLVMVFAIRYPAEVRHALDSYALLPVGAGVLPTLIWPRLRPAWALMQIEHPMTLTALRTWVLAVVALVAAAAAATGGGAPDDEARRFVLAVLTTGALALFALIVTARFGVAWALAATIVWTIFSVTIGGDVLASTPLWILAVPAWPEVADTTVRFAIAFIAGVVLLAAAWAGAGRALKGIAPLRR</sequence>
<keyword evidence="1" id="KW-0812">Transmembrane</keyword>
<proteinExistence type="predicted"/>
<dbReference type="AlphaFoldDB" id="A0A1Q2HTX0"/>
<feature type="transmembrane region" description="Helical" evidence="1">
    <location>
        <begin position="219"/>
        <end position="239"/>
    </location>
</feature>
<gene>
    <name evidence="2" type="ORF">CGLAU_01485</name>
</gene>
<feature type="transmembrane region" description="Helical" evidence="1">
    <location>
        <begin position="52"/>
        <end position="70"/>
    </location>
</feature>
<dbReference type="RefSeq" id="WP_095659156.1">
    <property type="nucleotide sequence ID" value="NZ_CP019688.1"/>
</dbReference>
<feature type="transmembrane region" description="Helical" evidence="1">
    <location>
        <begin position="100"/>
        <end position="126"/>
    </location>
</feature>
<protein>
    <submittedName>
        <fullName evidence="2">ABC-2 family transporter protein</fullName>
    </submittedName>
</protein>
<evidence type="ECO:0000313" key="2">
    <source>
        <dbReference type="EMBL" id="AQQ14288.1"/>
    </source>
</evidence>
<reference evidence="2 3" key="1">
    <citation type="submission" date="2016-12" db="EMBL/GenBank/DDBJ databases">
        <authorList>
            <person name="Song W.-J."/>
            <person name="Kurnit D.M."/>
        </authorList>
    </citation>
    <scope>NUCLEOTIDE SEQUENCE [LARGE SCALE GENOMIC DNA]</scope>
    <source>
        <strain evidence="2 3">DSM 30827</strain>
    </source>
</reference>
<keyword evidence="1" id="KW-0472">Membrane</keyword>
<feature type="transmembrane region" description="Helical" evidence="1">
    <location>
        <begin position="158"/>
        <end position="177"/>
    </location>
</feature>